<keyword evidence="11" id="KW-1185">Reference proteome</keyword>
<evidence type="ECO:0000313" key="11">
    <source>
        <dbReference type="Proteomes" id="UP000694549"/>
    </source>
</evidence>
<reference evidence="10" key="2">
    <citation type="submission" date="2025-09" db="UniProtKB">
        <authorList>
            <consortium name="Ensembl"/>
        </authorList>
    </citation>
    <scope>IDENTIFICATION</scope>
</reference>
<dbReference type="GO" id="GO:0006412">
    <property type="term" value="P:translation"/>
    <property type="evidence" value="ECO:0007669"/>
    <property type="project" value="InterPro"/>
</dbReference>
<dbReference type="AlphaFoldDB" id="A0A8B9VGC6"/>
<evidence type="ECO:0000313" key="10">
    <source>
        <dbReference type="Ensembl" id="ENSAZOP00000024002.1"/>
    </source>
</evidence>
<accession>A0A8B9VGC6</accession>
<dbReference type="InterPro" id="IPR006032">
    <property type="entry name" value="Ribosomal_uS12"/>
</dbReference>
<evidence type="ECO:0000256" key="7">
    <source>
        <dbReference type="ARBA" id="ARBA00035248"/>
    </source>
</evidence>
<proteinExistence type="inferred from homology"/>
<evidence type="ECO:0000256" key="4">
    <source>
        <dbReference type="ARBA" id="ARBA00022980"/>
    </source>
</evidence>
<dbReference type="Gene3D" id="2.40.50.140">
    <property type="entry name" value="Nucleic acid-binding proteins"/>
    <property type="match status" value="1"/>
</dbReference>
<organism evidence="10 11">
    <name type="scientific">Anas zonorhyncha</name>
    <name type="common">Eastern spot-billed duck</name>
    <dbReference type="NCBI Taxonomy" id="75864"/>
    <lineage>
        <taxon>Eukaryota</taxon>
        <taxon>Metazoa</taxon>
        <taxon>Chordata</taxon>
        <taxon>Craniata</taxon>
        <taxon>Vertebrata</taxon>
        <taxon>Euteleostomi</taxon>
        <taxon>Archelosauria</taxon>
        <taxon>Archosauria</taxon>
        <taxon>Dinosauria</taxon>
        <taxon>Saurischia</taxon>
        <taxon>Theropoda</taxon>
        <taxon>Coelurosauria</taxon>
        <taxon>Aves</taxon>
        <taxon>Neognathae</taxon>
        <taxon>Galloanserae</taxon>
        <taxon>Anseriformes</taxon>
        <taxon>Anatidae</taxon>
        <taxon>Anatinae</taxon>
        <taxon>Anas</taxon>
    </lineage>
</organism>
<dbReference type="GO" id="GO:0003735">
    <property type="term" value="F:structural constituent of ribosome"/>
    <property type="evidence" value="ECO:0007669"/>
    <property type="project" value="InterPro"/>
</dbReference>
<dbReference type="PANTHER" id="PTHR11652">
    <property type="entry name" value="30S RIBOSOMAL PROTEIN S12 FAMILY MEMBER"/>
    <property type="match status" value="1"/>
</dbReference>
<evidence type="ECO:0000256" key="6">
    <source>
        <dbReference type="ARBA" id="ARBA00023274"/>
    </source>
</evidence>
<reference evidence="10" key="1">
    <citation type="submission" date="2025-08" db="UniProtKB">
        <authorList>
            <consortium name="Ensembl"/>
        </authorList>
    </citation>
    <scope>IDENTIFICATION</scope>
</reference>
<sequence length="148" mass="16084">MALRNLLRAAASLCGCAPGALPPTGKQPAALGLQQAAGMATLNQMHWKGRPPQPHVKLGPTFRQLQLKGVVIKTLICKPKKPNLANRKCVQVRLSNGKEVVCFIPGEGHNLQEHHVVQVQDGCTQDLPGVKMTIVRGKYDCARIQKKK</sequence>
<keyword evidence="5" id="KW-0496">Mitochondrion</keyword>
<dbReference type="Proteomes" id="UP000694549">
    <property type="component" value="Unplaced"/>
</dbReference>
<dbReference type="InterPro" id="IPR005679">
    <property type="entry name" value="Ribosomal_uS12_bac"/>
</dbReference>
<dbReference type="InterPro" id="IPR012340">
    <property type="entry name" value="NA-bd_OB-fold"/>
</dbReference>
<dbReference type="SUPFAM" id="SSF50249">
    <property type="entry name" value="Nucleic acid-binding proteins"/>
    <property type="match status" value="1"/>
</dbReference>
<evidence type="ECO:0000256" key="3">
    <source>
        <dbReference type="ARBA" id="ARBA00022946"/>
    </source>
</evidence>
<keyword evidence="4" id="KW-0689">Ribosomal protein</keyword>
<keyword evidence="6" id="KW-0687">Ribonucleoprotein</keyword>
<dbReference type="CDD" id="cd03368">
    <property type="entry name" value="Ribosomal_S12"/>
    <property type="match status" value="1"/>
</dbReference>
<keyword evidence="3" id="KW-0809">Transit peptide</keyword>
<dbReference type="PRINTS" id="PR01034">
    <property type="entry name" value="RIBOSOMALS12"/>
</dbReference>
<dbReference type="FunFam" id="2.40.50.140:FF:000115">
    <property type="entry name" value="28S ribosomal protein S12, mitochondrial"/>
    <property type="match status" value="1"/>
</dbReference>
<evidence type="ECO:0000256" key="2">
    <source>
        <dbReference type="ARBA" id="ARBA00005657"/>
    </source>
</evidence>
<dbReference type="GO" id="GO:0005763">
    <property type="term" value="C:mitochondrial small ribosomal subunit"/>
    <property type="evidence" value="ECO:0007669"/>
    <property type="project" value="UniProtKB-ARBA"/>
</dbReference>
<keyword evidence="9" id="KW-0732">Signal</keyword>
<protein>
    <recommendedName>
        <fullName evidence="7">Small ribosomal subunit protein uS12m</fullName>
    </recommendedName>
    <alternativeName>
        <fullName evidence="8">28S ribosomal protein S12, mitochondrial</fullName>
    </alternativeName>
</protein>
<evidence type="ECO:0000256" key="5">
    <source>
        <dbReference type="ARBA" id="ARBA00023128"/>
    </source>
</evidence>
<name>A0A8B9VGC6_9AVES</name>
<comment type="similarity">
    <text evidence="2">Belongs to the universal ribosomal protein uS12 family.</text>
</comment>
<feature type="signal peptide" evidence="9">
    <location>
        <begin position="1"/>
        <end position="16"/>
    </location>
</feature>
<dbReference type="Ensembl" id="ENSAZOT00000025771.1">
    <property type="protein sequence ID" value="ENSAZOP00000024002.1"/>
    <property type="gene ID" value="ENSAZOG00000015492.1"/>
</dbReference>
<evidence type="ECO:0000256" key="9">
    <source>
        <dbReference type="SAM" id="SignalP"/>
    </source>
</evidence>
<comment type="subcellular location">
    <subcellularLocation>
        <location evidence="1">Mitochondrion</location>
    </subcellularLocation>
</comment>
<evidence type="ECO:0000256" key="8">
    <source>
        <dbReference type="ARBA" id="ARBA00083933"/>
    </source>
</evidence>
<dbReference type="Pfam" id="PF00164">
    <property type="entry name" value="Ribosom_S12_S23"/>
    <property type="match status" value="1"/>
</dbReference>
<feature type="chain" id="PRO_5034875274" description="Small ribosomal subunit protein uS12m" evidence="9">
    <location>
        <begin position="17"/>
        <end position="148"/>
    </location>
</feature>
<evidence type="ECO:0000256" key="1">
    <source>
        <dbReference type="ARBA" id="ARBA00004173"/>
    </source>
</evidence>